<dbReference type="SUPFAM" id="SSF160935">
    <property type="entry name" value="VPA0735-like"/>
    <property type="match status" value="1"/>
</dbReference>
<organism evidence="4 5">
    <name type="scientific">Ophiocordyceps sinensis</name>
    <dbReference type="NCBI Taxonomy" id="72228"/>
    <lineage>
        <taxon>Eukaryota</taxon>
        <taxon>Fungi</taxon>
        <taxon>Dikarya</taxon>
        <taxon>Ascomycota</taxon>
        <taxon>Pezizomycotina</taxon>
        <taxon>Sordariomycetes</taxon>
        <taxon>Hypocreomycetidae</taxon>
        <taxon>Hypocreales</taxon>
        <taxon>Ophiocordycipitaceae</taxon>
        <taxon>Ophiocordyceps</taxon>
    </lineage>
</organism>
<dbReference type="PANTHER" id="PTHR36509:SF3">
    <property type="entry name" value="SIGNAL PEPTIDE PROTEIN"/>
    <property type="match status" value="1"/>
</dbReference>
<feature type="domain" description="DUF1254" evidence="3">
    <location>
        <begin position="60"/>
        <end position="199"/>
    </location>
</feature>
<dbReference type="Gene3D" id="2.60.120.600">
    <property type="entry name" value="Domain of unknown function DUF1214, C-terminal domain"/>
    <property type="match status" value="1"/>
</dbReference>
<accession>A0A8H4PJ83</accession>
<dbReference type="Pfam" id="PF06742">
    <property type="entry name" value="DUF1214"/>
    <property type="match status" value="1"/>
</dbReference>
<feature type="chain" id="PRO_5034277644" description="DUF1254 domain-containing protein" evidence="1">
    <location>
        <begin position="21"/>
        <end position="489"/>
    </location>
</feature>
<feature type="signal peptide" evidence="1">
    <location>
        <begin position="1"/>
        <end position="20"/>
    </location>
</feature>
<evidence type="ECO:0000259" key="2">
    <source>
        <dbReference type="Pfam" id="PF06742"/>
    </source>
</evidence>
<dbReference type="InterPro" id="IPR010679">
    <property type="entry name" value="DUF1254"/>
</dbReference>
<dbReference type="InterPro" id="IPR010621">
    <property type="entry name" value="DUF1214"/>
</dbReference>
<evidence type="ECO:0000313" key="4">
    <source>
        <dbReference type="EMBL" id="KAF4504011.1"/>
    </source>
</evidence>
<dbReference type="PANTHER" id="PTHR36509">
    <property type="entry name" value="BLL3101 PROTEIN"/>
    <property type="match status" value="1"/>
</dbReference>
<reference evidence="4 5" key="1">
    <citation type="journal article" date="2020" name="Genome Biol. Evol.">
        <title>A new high-quality draft genome assembly of the Chinese cordyceps Ophiocordyceps sinensis.</title>
        <authorList>
            <person name="Shu R."/>
            <person name="Zhang J."/>
            <person name="Meng Q."/>
            <person name="Zhang H."/>
            <person name="Zhou G."/>
            <person name="Li M."/>
            <person name="Wu P."/>
            <person name="Zhao Y."/>
            <person name="Chen C."/>
            <person name="Qin Q."/>
        </authorList>
    </citation>
    <scope>NUCLEOTIDE SEQUENCE [LARGE SCALE GENOMIC DNA]</scope>
    <source>
        <strain evidence="4 5">IOZ07</strain>
    </source>
</reference>
<dbReference type="Gene3D" id="2.60.40.1610">
    <property type="entry name" value="Domain of unknown function DUF1254"/>
    <property type="match status" value="1"/>
</dbReference>
<evidence type="ECO:0000259" key="3">
    <source>
        <dbReference type="Pfam" id="PF06863"/>
    </source>
</evidence>
<dbReference type="InterPro" id="IPR037050">
    <property type="entry name" value="DUF1254_sf"/>
</dbReference>
<name>A0A8H4PJ83_9HYPO</name>
<dbReference type="OrthoDB" id="3365616at2759"/>
<evidence type="ECO:0000256" key="1">
    <source>
        <dbReference type="SAM" id="SignalP"/>
    </source>
</evidence>
<feature type="domain" description="DUF1214" evidence="2">
    <location>
        <begin position="356"/>
        <end position="465"/>
    </location>
</feature>
<keyword evidence="1" id="KW-0732">Signal</keyword>
<keyword evidence="5" id="KW-1185">Reference proteome</keyword>
<dbReference type="InterPro" id="IPR037049">
    <property type="entry name" value="DUF1214_C_sf"/>
</dbReference>
<dbReference type="Pfam" id="PF06863">
    <property type="entry name" value="DUF1254"/>
    <property type="match status" value="1"/>
</dbReference>
<comment type="caution">
    <text evidence="4">The sequence shown here is derived from an EMBL/GenBank/DDBJ whole genome shotgun (WGS) entry which is preliminary data.</text>
</comment>
<proteinExistence type="predicted"/>
<dbReference type="EMBL" id="JAAVMX010000012">
    <property type="protein sequence ID" value="KAF4504011.1"/>
    <property type="molecule type" value="Genomic_DNA"/>
</dbReference>
<evidence type="ECO:0008006" key="6">
    <source>
        <dbReference type="Google" id="ProtNLM"/>
    </source>
</evidence>
<protein>
    <recommendedName>
        <fullName evidence="6">DUF1254 domain-containing protein</fullName>
    </recommendedName>
</protein>
<gene>
    <name evidence="4" type="ORF">G6O67_008633</name>
</gene>
<sequence length="489" mass="52241">MSSTRAAMLALVLAATSGLAAPADMSFRATNATAFAVTYGYPLVQYAATVSPVLAFTGSNAVRHGRDLAAPDDVSLVRPDVDTLCSSVVVDLSHNDVSLTIPKLDDGGRYFVVAFHDVWSNNFVNLGSLGAAAPGKYLLRIADKPWDIGLSPVDGEEPSNYVGYIGFPTIYGLVAPRILVRDTAADLVAARNIQDMIKVDVVSRPGPRLGPRLTSELLGGGALEPLSRQPPGELHHDAVEHLLDVVARLDPFNRPANPVDGSAVTKALGEAGLANGEYDAPHGVDFSLASRLVNAALAETDKLLQTYSNGWRDLPAQYSGDFGNNYAVRASVALRGYGRLVQSEAIYPEWRDGALQGLWLDDDESYLVTFASGKPPVRGFWSLTAYDAESRLIPNPQKRYAVGDRSPLTYSNGDLVYGKTNRTDAFSVLVQPADVAPPSNWTSNWLPAPARGGEFSLTLRLVGPANEAISGEYVYPVVTKQKAIVGSLA</sequence>
<evidence type="ECO:0000313" key="5">
    <source>
        <dbReference type="Proteomes" id="UP000557566"/>
    </source>
</evidence>
<dbReference type="AlphaFoldDB" id="A0A8H4PJ83"/>
<dbReference type="Proteomes" id="UP000557566">
    <property type="component" value="Unassembled WGS sequence"/>
</dbReference>